<dbReference type="PROSITE" id="PS50231">
    <property type="entry name" value="RICIN_B_LECTIN"/>
    <property type="match status" value="1"/>
</dbReference>
<comment type="caution">
    <text evidence="2">The sequence shown here is derived from an EMBL/GenBank/DDBJ whole genome shotgun (WGS) entry which is preliminary data.</text>
</comment>
<organism evidence="2">
    <name type="scientific">mine drainage metagenome</name>
    <dbReference type="NCBI Taxonomy" id="410659"/>
    <lineage>
        <taxon>unclassified sequences</taxon>
        <taxon>metagenomes</taxon>
        <taxon>ecological metagenomes</taxon>
    </lineage>
</organism>
<dbReference type="SUPFAM" id="SSF50370">
    <property type="entry name" value="Ricin B-like lectins"/>
    <property type="match status" value="1"/>
</dbReference>
<gene>
    <name evidence="2" type="ORF">GALL_104030</name>
</gene>
<dbReference type="Gene3D" id="2.60.40.10">
    <property type="entry name" value="Immunoglobulins"/>
    <property type="match status" value="1"/>
</dbReference>
<dbReference type="SUPFAM" id="SSF48726">
    <property type="entry name" value="Immunoglobulin"/>
    <property type="match status" value="1"/>
</dbReference>
<dbReference type="InterPro" id="IPR007110">
    <property type="entry name" value="Ig-like_dom"/>
</dbReference>
<dbReference type="EMBL" id="MLJW01000037">
    <property type="protein sequence ID" value="OIR07444.1"/>
    <property type="molecule type" value="Genomic_DNA"/>
</dbReference>
<dbReference type="Gene3D" id="2.80.10.50">
    <property type="match status" value="1"/>
</dbReference>
<dbReference type="Pfam" id="PF13927">
    <property type="entry name" value="Ig_3"/>
    <property type="match status" value="1"/>
</dbReference>
<dbReference type="InterPro" id="IPR013783">
    <property type="entry name" value="Ig-like_fold"/>
</dbReference>
<dbReference type="GO" id="GO:0030246">
    <property type="term" value="F:carbohydrate binding"/>
    <property type="evidence" value="ECO:0007669"/>
    <property type="project" value="UniProtKB-KW"/>
</dbReference>
<dbReference type="InterPro" id="IPR017853">
    <property type="entry name" value="GH"/>
</dbReference>
<dbReference type="Pfam" id="PF14200">
    <property type="entry name" value="RicinB_lectin_2"/>
    <property type="match status" value="2"/>
</dbReference>
<dbReference type="InterPro" id="IPR000772">
    <property type="entry name" value="Ricin_B_lectin"/>
</dbReference>
<evidence type="ECO:0000259" key="1">
    <source>
        <dbReference type="PROSITE" id="PS50835"/>
    </source>
</evidence>
<keyword evidence="2" id="KW-0430">Lectin</keyword>
<dbReference type="CDD" id="cd00161">
    <property type="entry name" value="beta-trefoil_Ricin-like"/>
    <property type="match status" value="1"/>
</dbReference>
<dbReference type="InterPro" id="IPR003599">
    <property type="entry name" value="Ig_sub"/>
</dbReference>
<name>A0A1J5T0R6_9ZZZZ</name>
<protein>
    <submittedName>
        <fullName evidence="2">Ricin-type beta-trefoil lectin domain protein</fullName>
    </submittedName>
</protein>
<reference evidence="2" key="1">
    <citation type="submission" date="2016-10" db="EMBL/GenBank/DDBJ databases">
        <title>Sequence of Gallionella enrichment culture.</title>
        <authorList>
            <person name="Poehlein A."/>
            <person name="Muehling M."/>
            <person name="Daniel R."/>
        </authorList>
    </citation>
    <scope>NUCLEOTIDE SEQUENCE</scope>
</reference>
<accession>A0A1J5T0R6</accession>
<dbReference type="AlphaFoldDB" id="A0A1J5T0R6"/>
<dbReference type="SUPFAM" id="SSF51445">
    <property type="entry name" value="(Trans)glycosidases"/>
    <property type="match status" value="1"/>
</dbReference>
<dbReference type="PROSITE" id="PS50835">
    <property type="entry name" value="IG_LIKE"/>
    <property type="match status" value="1"/>
</dbReference>
<sequence>MCAALLLTALLPAVQVHAQIAVNFSTSDAGVHKGIPNWGLDTNWADLDNMTRGLSFMGADLVNVVRVPAMVDQPLDNGLTADEKTHLQLCSSLAAMVGPNAKWDMCAPGSDTVNAWFQDSTGGVNVDRWVQAMKLNQQFYNHPLWMVEPFNEPDYSGWHEGTTQNLYDIMGALQNLTEFSGTSMAGGSTMSTDQATTWYDALNGRASVGTTHCLYGSVDNYVGFIQHVAAANGVPVNPEGHNLVEAILGAEYGLNTMIWWGTAELARGSFVRASQGVRLGYAEDRPNWTAAAVYRAPSGAVQAFVGDGERVGGTTTYTFHATDRDVYYDGHGPQRDYSVTINRNQERVINITWGADVQPVIGGRYAIVNANSGLCLDVAGASTSAAATLQQTTFSGAKSQLWDVAALPSSTEGDLSYFLLTNVNSGLNADLADWAYNDEAPIKQYSYPTNAVEHWYFQYAGNGWFYIRSRWSNKYLSVSGVSRAGGAAVVQRSFDGTIDQLWRLQDPAAMPIQATAPAITTQPSAASVTAGQSTTFSVQASGSAPLGYQWYRNGVAIQGATSSSLVLNPVGTASAGTYTIVVSDLAGTVTSNGATLSVTPVNHFAAISTRCFVGTGDSVGIPAFILVRDSIVLIRAGGPSLANYKVTGVLAKPKLTLFDGTSTAILSNQGWQNPPTYLNGTKVAANGDFGTSYDVAKVGAAVYAFPFTTPDDSAMVVKLPAGVYTAQIQGADGGSGNAIAEVYLYRQPGDTTVGDRFSAISTRCFVGTGDSAAIVGVALERQAKLLIRAVGPSLAAYNVTGVLAKPRLTLYDVNGAVVASNTGWEGDATKAAAIRQATATVQDFPLTSGDDSALLVTLPAGLYTAHVDGADGGTGNAIVEAYFVSEGN</sequence>
<dbReference type="SMART" id="SM00409">
    <property type="entry name" value="IG"/>
    <property type="match status" value="1"/>
</dbReference>
<proteinExistence type="predicted"/>
<dbReference type="InterPro" id="IPR036179">
    <property type="entry name" value="Ig-like_dom_sf"/>
</dbReference>
<evidence type="ECO:0000313" key="2">
    <source>
        <dbReference type="EMBL" id="OIR07444.1"/>
    </source>
</evidence>
<dbReference type="InterPro" id="IPR035992">
    <property type="entry name" value="Ricin_B-like_lectins"/>
</dbReference>
<feature type="domain" description="Ig-like" evidence="1">
    <location>
        <begin position="517"/>
        <end position="597"/>
    </location>
</feature>